<name>F6H7X5_VITVI</name>
<accession>F6H7X5</accession>
<protein>
    <submittedName>
        <fullName evidence="1">Uncharacterized protein</fullName>
    </submittedName>
</protein>
<dbReference type="HOGENOM" id="CLU_2042333_0_0_1"/>
<dbReference type="Proteomes" id="UP000009183">
    <property type="component" value="Unassembled WGS sequence, unordered"/>
</dbReference>
<dbReference type="InParanoid" id="F6H7X5"/>
<dbReference type="STRING" id="29760.F6H7X5"/>
<organism evidence="1 2">
    <name type="scientific">Vitis vinifera</name>
    <name type="common">Grape</name>
    <dbReference type="NCBI Taxonomy" id="29760"/>
    <lineage>
        <taxon>Eukaryota</taxon>
        <taxon>Viridiplantae</taxon>
        <taxon>Streptophyta</taxon>
        <taxon>Embryophyta</taxon>
        <taxon>Tracheophyta</taxon>
        <taxon>Spermatophyta</taxon>
        <taxon>Magnoliopsida</taxon>
        <taxon>eudicotyledons</taxon>
        <taxon>Gunneridae</taxon>
        <taxon>Pentapetalae</taxon>
        <taxon>rosids</taxon>
        <taxon>Vitales</taxon>
        <taxon>Vitaceae</taxon>
        <taxon>Viteae</taxon>
        <taxon>Vitis</taxon>
    </lineage>
</organism>
<gene>
    <name evidence="1" type="ORF">VIT_00s0225g00040</name>
</gene>
<dbReference type="EMBL" id="FN595256">
    <property type="protein sequence ID" value="CCB48311.1"/>
    <property type="molecule type" value="Genomic_DNA"/>
</dbReference>
<dbReference type="AlphaFoldDB" id="F6H7X5"/>
<sequence>MDQITVARWSMVEFSNTAIWEVPLRMTPVQFLQELEKHYTGNAAHPYFSNTAIWEVPLRMTPVQFLQELEKHYTGNAAHPYYCLPPTLRHPFQVKYLGDIIPIKQKTEGMSGTGVYWMWFN</sequence>
<reference evidence="2" key="1">
    <citation type="journal article" date="2007" name="Nature">
        <title>The grapevine genome sequence suggests ancestral hexaploidization in major angiosperm phyla.</title>
        <authorList>
            <consortium name="The French-Italian Public Consortium for Grapevine Genome Characterization."/>
            <person name="Jaillon O."/>
            <person name="Aury J.-M."/>
            <person name="Noel B."/>
            <person name="Policriti A."/>
            <person name="Clepet C."/>
            <person name="Casagrande A."/>
            <person name="Choisne N."/>
            <person name="Aubourg S."/>
            <person name="Vitulo N."/>
            <person name="Jubin C."/>
            <person name="Vezzi A."/>
            <person name="Legeai F."/>
            <person name="Hugueney P."/>
            <person name="Dasilva C."/>
            <person name="Horner D."/>
            <person name="Mica E."/>
            <person name="Jublot D."/>
            <person name="Poulain J."/>
            <person name="Bruyere C."/>
            <person name="Billault A."/>
            <person name="Segurens B."/>
            <person name="Gouyvenoux M."/>
            <person name="Ugarte E."/>
            <person name="Cattonaro F."/>
            <person name="Anthouard V."/>
            <person name="Vico V."/>
            <person name="Del Fabbro C."/>
            <person name="Alaux M."/>
            <person name="Di Gaspero G."/>
            <person name="Dumas V."/>
            <person name="Felice N."/>
            <person name="Paillard S."/>
            <person name="Juman I."/>
            <person name="Moroldo M."/>
            <person name="Scalabrin S."/>
            <person name="Canaguier A."/>
            <person name="Le Clainche I."/>
            <person name="Malacrida G."/>
            <person name="Durand E."/>
            <person name="Pesole G."/>
            <person name="Laucou V."/>
            <person name="Chatelet P."/>
            <person name="Merdinoglu D."/>
            <person name="Delledonne M."/>
            <person name="Pezzotti M."/>
            <person name="Lecharny A."/>
            <person name="Scarpelli C."/>
            <person name="Artiguenave F."/>
            <person name="Pe M.E."/>
            <person name="Valle G."/>
            <person name="Morgante M."/>
            <person name="Caboche M."/>
            <person name="Adam-Blondon A.-F."/>
            <person name="Weissenbach J."/>
            <person name="Quetier F."/>
            <person name="Wincker P."/>
        </authorList>
    </citation>
    <scope>NUCLEOTIDE SEQUENCE [LARGE SCALE GENOMIC DNA]</scope>
    <source>
        <strain evidence="2">cv. Pinot noir / PN40024</strain>
    </source>
</reference>
<keyword evidence="2" id="KW-1185">Reference proteome</keyword>
<evidence type="ECO:0000313" key="1">
    <source>
        <dbReference type="EMBL" id="CCB48311.1"/>
    </source>
</evidence>
<proteinExistence type="predicted"/>
<dbReference type="OrthoDB" id="1928753at2759"/>
<dbReference type="PaxDb" id="29760-VIT_00s0225g00040.t01"/>
<evidence type="ECO:0000313" key="2">
    <source>
        <dbReference type="Proteomes" id="UP000009183"/>
    </source>
</evidence>